<evidence type="ECO:0000259" key="6">
    <source>
        <dbReference type="Pfam" id="PF25944"/>
    </source>
</evidence>
<evidence type="ECO:0000259" key="4">
    <source>
        <dbReference type="Pfam" id="PF25876"/>
    </source>
</evidence>
<dbReference type="SUPFAM" id="SSF111369">
    <property type="entry name" value="HlyD-like secretion proteins"/>
    <property type="match status" value="1"/>
</dbReference>
<sequence>MTVLPVESTSADVYSDYAGRVRASRQVEVRARVDGILEERLYDEGSVVSQGEPLFRIDPKPFEVAVLAAQAERETAQADLRQAESDWQRIARLFDRNAISERERDMSRARLEVAKAALAAADAGLQRAELELGYTQVEAPIAGVTSLEAQSEGTLVSRGTLLTEIVQRNPVHVRFALPESDAALQHTALQAMSNGNGEQYRREARLLLPDGSEYSRIGEIDFTASTVDPNTGTVLARAVFDNPEGEVAPGQFVRVRMLLHTLDDVIVVPESAVGQGPQGPQVFVVDEEDTARSRIVELGPLVADGRVVLSGLEAGDRVVINGQVALQDGAPVTPEVASDPGDADEADGAANAGEAG</sequence>
<organism evidence="8 9">
    <name type="scientific">Aquibaculum arenosum</name>
    <dbReference type="NCBI Taxonomy" id="3032591"/>
    <lineage>
        <taxon>Bacteria</taxon>
        <taxon>Pseudomonadati</taxon>
        <taxon>Pseudomonadota</taxon>
        <taxon>Alphaproteobacteria</taxon>
        <taxon>Rhodospirillales</taxon>
        <taxon>Rhodovibrionaceae</taxon>
        <taxon>Aquibaculum</taxon>
    </lineage>
</organism>
<accession>A0ABT5YJD5</accession>
<dbReference type="PANTHER" id="PTHR30158">
    <property type="entry name" value="ACRA/E-RELATED COMPONENT OF DRUG EFFLUX TRANSPORTER"/>
    <property type="match status" value="1"/>
</dbReference>
<dbReference type="InterPro" id="IPR058624">
    <property type="entry name" value="MdtA-like_HH"/>
</dbReference>
<dbReference type="InterPro" id="IPR058625">
    <property type="entry name" value="MdtA-like_BSH"/>
</dbReference>
<dbReference type="EMBL" id="JARHUD010000002">
    <property type="protein sequence ID" value="MDF2095053.1"/>
    <property type="molecule type" value="Genomic_DNA"/>
</dbReference>
<dbReference type="Pfam" id="PF25944">
    <property type="entry name" value="Beta-barrel_RND"/>
    <property type="match status" value="1"/>
</dbReference>
<dbReference type="Pfam" id="PF25917">
    <property type="entry name" value="BSH_RND"/>
    <property type="match status" value="1"/>
</dbReference>
<evidence type="ECO:0000259" key="5">
    <source>
        <dbReference type="Pfam" id="PF25917"/>
    </source>
</evidence>
<evidence type="ECO:0000256" key="2">
    <source>
        <dbReference type="ARBA" id="ARBA00009477"/>
    </source>
</evidence>
<gene>
    <name evidence="8" type="ORF">P2G67_03585</name>
</gene>
<dbReference type="PANTHER" id="PTHR30158:SF24">
    <property type="entry name" value="HLYD FAMILY SECRETION PROTEIN"/>
    <property type="match status" value="1"/>
</dbReference>
<evidence type="ECO:0000259" key="7">
    <source>
        <dbReference type="Pfam" id="PF25967"/>
    </source>
</evidence>
<feature type="domain" description="Multidrug resistance protein MdtA-like C-terminal permuted SH3" evidence="7">
    <location>
        <begin position="264"/>
        <end position="322"/>
    </location>
</feature>
<dbReference type="InterPro" id="IPR058626">
    <property type="entry name" value="MdtA-like_b-barrel"/>
</dbReference>
<dbReference type="Gene3D" id="2.40.420.20">
    <property type="match status" value="1"/>
</dbReference>
<evidence type="ECO:0000256" key="1">
    <source>
        <dbReference type="ARBA" id="ARBA00004196"/>
    </source>
</evidence>
<feature type="region of interest" description="Disordered" evidence="3">
    <location>
        <begin position="330"/>
        <end position="356"/>
    </location>
</feature>
<dbReference type="Gene3D" id="2.40.50.100">
    <property type="match status" value="1"/>
</dbReference>
<comment type="subcellular location">
    <subcellularLocation>
        <location evidence="1">Cell envelope</location>
    </subcellularLocation>
</comment>
<feature type="domain" description="Multidrug resistance protein MdtA-like alpha-helical hairpin" evidence="4">
    <location>
        <begin position="68"/>
        <end position="135"/>
    </location>
</feature>
<reference evidence="8 9" key="1">
    <citation type="submission" date="2023-03" db="EMBL/GenBank/DDBJ databases">
        <title>Fodinicurvata sp. CAU 1616 isolated from sea sendiment.</title>
        <authorList>
            <person name="Kim W."/>
        </authorList>
    </citation>
    <scope>NUCLEOTIDE SEQUENCE [LARGE SCALE GENOMIC DNA]</scope>
    <source>
        <strain evidence="8 9">CAU 1616</strain>
    </source>
</reference>
<dbReference type="Gene3D" id="1.10.287.470">
    <property type="entry name" value="Helix hairpin bin"/>
    <property type="match status" value="1"/>
</dbReference>
<name>A0ABT5YJD5_9PROT</name>
<dbReference type="Proteomes" id="UP001215503">
    <property type="component" value="Unassembled WGS sequence"/>
</dbReference>
<keyword evidence="9" id="KW-1185">Reference proteome</keyword>
<dbReference type="Gene3D" id="2.40.30.170">
    <property type="match status" value="1"/>
</dbReference>
<protein>
    <submittedName>
        <fullName evidence="8">Efflux RND transporter periplasmic adaptor subunit</fullName>
    </submittedName>
</protein>
<dbReference type="InterPro" id="IPR058627">
    <property type="entry name" value="MdtA-like_C"/>
</dbReference>
<dbReference type="NCBIfam" id="TIGR01730">
    <property type="entry name" value="RND_mfp"/>
    <property type="match status" value="1"/>
</dbReference>
<dbReference type="Pfam" id="PF25967">
    <property type="entry name" value="RND-MFP_C"/>
    <property type="match status" value="1"/>
</dbReference>
<evidence type="ECO:0000256" key="3">
    <source>
        <dbReference type="SAM" id="MobiDB-lite"/>
    </source>
</evidence>
<feature type="domain" description="Multidrug resistance protein MdtA-like beta-barrel" evidence="6">
    <location>
        <begin position="170"/>
        <end position="259"/>
    </location>
</feature>
<proteinExistence type="inferred from homology"/>
<evidence type="ECO:0000313" key="8">
    <source>
        <dbReference type="EMBL" id="MDF2095053.1"/>
    </source>
</evidence>
<feature type="domain" description="Multidrug resistance protein MdtA-like barrel-sandwich hybrid" evidence="5">
    <location>
        <begin position="25"/>
        <end position="165"/>
    </location>
</feature>
<evidence type="ECO:0000313" key="9">
    <source>
        <dbReference type="Proteomes" id="UP001215503"/>
    </source>
</evidence>
<comment type="caution">
    <text evidence="8">The sequence shown here is derived from an EMBL/GenBank/DDBJ whole genome shotgun (WGS) entry which is preliminary data.</text>
</comment>
<comment type="similarity">
    <text evidence="2">Belongs to the membrane fusion protein (MFP) (TC 8.A.1) family.</text>
</comment>
<dbReference type="InterPro" id="IPR006143">
    <property type="entry name" value="RND_pump_MFP"/>
</dbReference>
<dbReference type="Pfam" id="PF25876">
    <property type="entry name" value="HH_MFP_RND"/>
    <property type="match status" value="1"/>
</dbReference>